<proteinExistence type="predicted"/>
<protein>
    <submittedName>
        <fullName evidence="1">Uncharacterized protein</fullName>
    </submittedName>
</protein>
<sequence>MAAFIQSSLIRKILCRLCPLAILLISVLATPVNGQVDITGFIRNYNAIQHSQDNEILIGRNRVRLDLGKSFSMGDISISGDVQNLYSASSDSLRFTLREAYVDLYFKNSDLRLGKQMLVWGRAEGTFITDLLTPVDLSEFLTQDFADIRQGVTALNYTYYLGSDFVQLVVNPVFNPNPIPAPDSRWFPRQIIPTTINTRYTERDDEAGLSDVQLAARYGFRSNLNFDLDLNLLYWHYPNPTYAKDLSISINQPGGVLELTETYSQSFIAAYSGTLQLFDKLLVTSESAYYQRRSFDYLSSELRDLNIQDPTLFEQLQIAQIFAQIEDGFIKEKPFLVSMIGLQYELFDFTISTQFVNEHILKFDSEILQEQNYYYSTLLLQRSLQRDKFLFRFFGRYNYNNDDFWLNPELTYSGIDSFEATIGSQLFGGKESDPFYGHLSFSSFESNSFSYLKLSAYF</sequence>
<dbReference type="Pfam" id="PF06980">
    <property type="entry name" value="DUF1302"/>
    <property type="match status" value="1"/>
</dbReference>
<comment type="caution">
    <text evidence="1">The sequence shown here is derived from an EMBL/GenBank/DDBJ whole genome shotgun (WGS) entry which is preliminary data.</text>
</comment>
<reference evidence="1 2" key="1">
    <citation type="submission" date="2020-02" db="EMBL/GenBank/DDBJ databases">
        <title>Balneolaceae bacterium YR4-1, complete genome.</title>
        <authorList>
            <person name="Li Y."/>
            <person name="Wu S."/>
        </authorList>
    </citation>
    <scope>NUCLEOTIDE SEQUENCE [LARGE SCALE GENOMIC DNA]</scope>
    <source>
        <strain evidence="1 2">YR4-1</strain>
    </source>
</reference>
<dbReference type="InterPro" id="IPR010727">
    <property type="entry name" value="DUF1302"/>
</dbReference>
<keyword evidence="2" id="KW-1185">Reference proteome</keyword>
<name>A0A6M1SMG3_9BACT</name>
<dbReference type="RefSeq" id="WP_165140367.1">
    <property type="nucleotide sequence ID" value="NZ_JAALLT010000002.1"/>
</dbReference>
<dbReference type="AlphaFoldDB" id="A0A6M1SMG3"/>
<dbReference type="Proteomes" id="UP000473278">
    <property type="component" value="Unassembled WGS sequence"/>
</dbReference>
<accession>A0A6M1SMG3</accession>
<evidence type="ECO:0000313" key="2">
    <source>
        <dbReference type="Proteomes" id="UP000473278"/>
    </source>
</evidence>
<organism evidence="1 2">
    <name type="scientific">Halalkalibaculum roseum</name>
    <dbReference type="NCBI Taxonomy" id="2709311"/>
    <lineage>
        <taxon>Bacteria</taxon>
        <taxon>Pseudomonadati</taxon>
        <taxon>Balneolota</taxon>
        <taxon>Balneolia</taxon>
        <taxon>Balneolales</taxon>
        <taxon>Balneolaceae</taxon>
        <taxon>Halalkalibaculum</taxon>
    </lineage>
</organism>
<dbReference type="EMBL" id="JAALLT010000002">
    <property type="protein sequence ID" value="NGP76219.1"/>
    <property type="molecule type" value="Genomic_DNA"/>
</dbReference>
<gene>
    <name evidence="1" type="ORF">G3570_06220</name>
</gene>
<evidence type="ECO:0000313" key="1">
    <source>
        <dbReference type="EMBL" id="NGP76219.1"/>
    </source>
</evidence>